<dbReference type="AlphaFoldDB" id="A0A2P5Y0M5"/>
<accession>A0A2P5Y0M5</accession>
<organism evidence="1 2">
    <name type="scientific">Gossypium barbadense</name>
    <name type="common">Sea Island cotton</name>
    <name type="synonym">Hibiscus barbadensis</name>
    <dbReference type="NCBI Taxonomy" id="3634"/>
    <lineage>
        <taxon>Eukaryota</taxon>
        <taxon>Viridiplantae</taxon>
        <taxon>Streptophyta</taxon>
        <taxon>Embryophyta</taxon>
        <taxon>Tracheophyta</taxon>
        <taxon>Spermatophyta</taxon>
        <taxon>Magnoliopsida</taxon>
        <taxon>eudicotyledons</taxon>
        <taxon>Gunneridae</taxon>
        <taxon>Pentapetalae</taxon>
        <taxon>rosids</taxon>
        <taxon>malvids</taxon>
        <taxon>Malvales</taxon>
        <taxon>Malvaceae</taxon>
        <taxon>Malvoideae</taxon>
        <taxon>Gossypium</taxon>
    </lineage>
</organism>
<proteinExistence type="predicted"/>
<evidence type="ECO:0000313" key="1">
    <source>
        <dbReference type="EMBL" id="PPS09147.1"/>
    </source>
</evidence>
<dbReference type="Proteomes" id="UP000239757">
    <property type="component" value="Unassembled WGS sequence"/>
</dbReference>
<sequence length="219" mass="24885">MDTVKGDGGSGMMSWQWWNKNLFYGCFSRGVRMGVARGFSAESLEWLFRPSLNRNEENSSQNLLQTFSANAFKIASFITTIQFQIWRYGATDENLLINIHYSALEQTQIEVQTLEGQMEPEVLLAGSIDGSFRSGLVSIIKSMGAWMDQELKIFDFDLSRNFESDTSSERPSTSIVENGVVPDCELYPEMNFELSDIATLEQRRAYKIELQVGNFFMLG</sequence>
<dbReference type="OrthoDB" id="10477519at2759"/>
<protein>
    <submittedName>
        <fullName evidence="1">Uncharacterized protein</fullName>
    </submittedName>
</protein>
<reference evidence="1 2" key="1">
    <citation type="submission" date="2015-01" db="EMBL/GenBank/DDBJ databases">
        <title>Genome of allotetraploid Gossypium barbadense reveals genomic plasticity and fiber elongation in cotton evolution.</title>
        <authorList>
            <person name="Chen X."/>
            <person name="Liu X."/>
            <person name="Zhao B."/>
            <person name="Zheng H."/>
            <person name="Hu Y."/>
            <person name="Lu G."/>
            <person name="Yang C."/>
            <person name="Chen J."/>
            <person name="Shan C."/>
            <person name="Zhang L."/>
            <person name="Zhou Y."/>
            <person name="Wang L."/>
            <person name="Guo W."/>
            <person name="Bai Y."/>
            <person name="Ruan J."/>
            <person name="Shangguan X."/>
            <person name="Mao Y."/>
            <person name="Jiang J."/>
            <person name="Zhu Y."/>
            <person name="Lei J."/>
            <person name="Kang H."/>
            <person name="Chen S."/>
            <person name="He X."/>
            <person name="Wang R."/>
            <person name="Wang Y."/>
            <person name="Chen J."/>
            <person name="Wang L."/>
            <person name="Yu S."/>
            <person name="Wang B."/>
            <person name="Wei J."/>
            <person name="Song S."/>
            <person name="Lu X."/>
            <person name="Gao Z."/>
            <person name="Gu W."/>
            <person name="Deng X."/>
            <person name="Ma D."/>
            <person name="Wang S."/>
            <person name="Liang W."/>
            <person name="Fang L."/>
            <person name="Cai C."/>
            <person name="Zhu X."/>
            <person name="Zhou B."/>
            <person name="Zhang Y."/>
            <person name="Chen Z."/>
            <person name="Xu S."/>
            <person name="Zhu R."/>
            <person name="Wang S."/>
            <person name="Zhang T."/>
            <person name="Zhao G."/>
        </authorList>
    </citation>
    <scope>NUCLEOTIDE SEQUENCE [LARGE SCALE GENOMIC DNA]</scope>
    <source>
        <strain evidence="2">cv. Xinhai21</strain>
        <tissue evidence="1">Leaf</tissue>
    </source>
</reference>
<name>A0A2P5Y0M5_GOSBA</name>
<gene>
    <name evidence="1" type="ORF">GOBAR_AA11499</name>
</gene>
<dbReference type="EMBL" id="KZ663902">
    <property type="protein sequence ID" value="PPS09147.1"/>
    <property type="molecule type" value="Genomic_DNA"/>
</dbReference>
<evidence type="ECO:0000313" key="2">
    <source>
        <dbReference type="Proteomes" id="UP000239757"/>
    </source>
</evidence>